<evidence type="ECO:0000259" key="1">
    <source>
        <dbReference type="PROSITE" id="PS51725"/>
    </source>
</evidence>
<organism evidence="2 3">
    <name type="scientific">Amnibacterium endophyticum</name>
    <dbReference type="NCBI Taxonomy" id="2109337"/>
    <lineage>
        <taxon>Bacteria</taxon>
        <taxon>Bacillati</taxon>
        <taxon>Actinomycetota</taxon>
        <taxon>Actinomycetes</taxon>
        <taxon>Micrococcales</taxon>
        <taxon>Microbacteriaceae</taxon>
        <taxon>Amnibacterium</taxon>
    </lineage>
</organism>
<dbReference type="Gene3D" id="3.30.70.100">
    <property type="match status" value="1"/>
</dbReference>
<reference evidence="3" key="1">
    <citation type="journal article" date="2019" name="Int. J. Syst. Evol. Microbiol.">
        <title>The Global Catalogue of Microorganisms (GCM) 10K type strain sequencing project: providing services to taxonomists for standard genome sequencing and annotation.</title>
        <authorList>
            <consortium name="The Broad Institute Genomics Platform"/>
            <consortium name="The Broad Institute Genome Sequencing Center for Infectious Disease"/>
            <person name="Wu L."/>
            <person name="Ma J."/>
        </authorList>
    </citation>
    <scope>NUCLEOTIDE SEQUENCE [LARGE SCALE GENOMIC DNA]</scope>
    <source>
        <strain evidence="3">CGMCC 1.12471</strain>
    </source>
</reference>
<sequence length="94" mass="10293">MPITYLRVELAPDAAERGLAVLQQALVDTRAFEGCGNVRPFVDPGDPSKVVVREEWASREREDAYVAFRATPEGAIDGFADVLAAPPVREHVQD</sequence>
<keyword evidence="3" id="KW-1185">Reference proteome</keyword>
<evidence type="ECO:0000313" key="3">
    <source>
        <dbReference type="Proteomes" id="UP001597347"/>
    </source>
</evidence>
<dbReference type="PROSITE" id="PS51725">
    <property type="entry name" value="ABM"/>
    <property type="match status" value="1"/>
</dbReference>
<protein>
    <submittedName>
        <fullName evidence="2">Quinol monooxygenase</fullName>
        <ecNumber evidence="2">1.-.-.-</ecNumber>
    </submittedName>
</protein>
<dbReference type="EC" id="1.-.-.-" evidence="2"/>
<proteinExistence type="predicted"/>
<dbReference type="EMBL" id="JBHUEA010000026">
    <property type="protein sequence ID" value="MFD1722735.1"/>
    <property type="molecule type" value="Genomic_DNA"/>
</dbReference>
<dbReference type="InterPro" id="IPR011008">
    <property type="entry name" value="Dimeric_a/b-barrel"/>
</dbReference>
<dbReference type="SUPFAM" id="SSF54909">
    <property type="entry name" value="Dimeric alpha+beta barrel"/>
    <property type="match status" value="1"/>
</dbReference>
<feature type="domain" description="ABM" evidence="1">
    <location>
        <begin position="2"/>
        <end position="92"/>
    </location>
</feature>
<dbReference type="RefSeq" id="WP_377936105.1">
    <property type="nucleotide sequence ID" value="NZ_JBHUEA010000026.1"/>
</dbReference>
<dbReference type="Pfam" id="PF03992">
    <property type="entry name" value="ABM"/>
    <property type="match status" value="1"/>
</dbReference>
<gene>
    <name evidence="2" type="ORF">ACFSBI_14360</name>
</gene>
<comment type="caution">
    <text evidence="2">The sequence shown here is derived from an EMBL/GenBank/DDBJ whole genome shotgun (WGS) entry which is preliminary data.</text>
</comment>
<evidence type="ECO:0000313" key="2">
    <source>
        <dbReference type="EMBL" id="MFD1722735.1"/>
    </source>
</evidence>
<accession>A0ABW4LHG6</accession>
<name>A0ABW4LHG6_9MICO</name>
<dbReference type="Proteomes" id="UP001597347">
    <property type="component" value="Unassembled WGS sequence"/>
</dbReference>
<dbReference type="InterPro" id="IPR007138">
    <property type="entry name" value="ABM_dom"/>
</dbReference>
<keyword evidence="2" id="KW-0503">Monooxygenase</keyword>
<dbReference type="GO" id="GO:0004497">
    <property type="term" value="F:monooxygenase activity"/>
    <property type="evidence" value="ECO:0007669"/>
    <property type="project" value="UniProtKB-KW"/>
</dbReference>
<keyword evidence="2" id="KW-0560">Oxidoreductase</keyword>